<feature type="domain" description="Tetrapyrrole biosynthesis uroporphyrinogen III synthase" evidence="10">
    <location>
        <begin position="25"/>
        <end position="247"/>
    </location>
</feature>
<proteinExistence type="inferred from homology"/>
<evidence type="ECO:0000256" key="6">
    <source>
        <dbReference type="ARBA" id="ARBA00037589"/>
    </source>
</evidence>
<sequence>MPLPLQGLQVLVTRPVHQAGRFCDLLLAAGAEPKLFPLLSIQPVALAPASLLQITTTAHDKVYDWVIFISANAVEFGLSLLNDMTSLARLKLGAIGKQTATVLQQYGLTVTVTPEQGFTSEDLLALDELQQLAGQRILIIRGDSGRELLADTLKQRGADVSYAQVYQRSATGSVAGLKQLHAKQQLDIICVTSREILQNLLQLLQAETWIYQQALVVGSERIAAYAQQLGFNNSIIVATSPADDAMLAALIQWRQDK</sequence>
<gene>
    <name evidence="11" type="ORF">SAMN02745130_01986</name>
</gene>
<evidence type="ECO:0000256" key="2">
    <source>
        <dbReference type="ARBA" id="ARBA00008133"/>
    </source>
</evidence>
<evidence type="ECO:0000256" key="7">
    <source>
        <dbReference type="ARBA" id="ARBA00040167"/>
    </source>
</evidence>
<reference evidence="11 12" key="1">
    <citation type="submission" date="2017-02" db="EMBL/GenBank/DDBJ databases">
        <authorList>
            <person name="Peterson S.W."/>
        </authorList>
    </citation>
    <scope>NUCLEOTIDE SEQUENCE [LARGE SCALE GENOMIC DNA]</scope>
    <source>
        <strain evidence="11 12">ATCC 49788</strain>
    </source>
</reference>
<comment type="function">
    <text evidence="6 9">Catalyzes cyclization of the linear tetrapyrrole, hydroxymethylbilane, to the macrocyclic uroporphyrinogen III.</text>
</comment>
<dbReference type="Pfam" id="PF02602">
    <property type="entry name" value="HEM4"/>
    <property type="match status" value="1"/>
</dbReference>
<evidence type="ECO:0000313" key="12">
    <source>
        <dbReference type="Proteomes" id="UP000190460"/>
    </source>
</evidence>
<dbReference type="InterPro" id="IPR003754">
    <property type="entry name" value="4pyrrol_synth_uPrphyn_synth"/>
</dbReference>
<organism evidence="11 12">
    <name type="scientific">Thiothrix eikelboomii</name>
    <dbReference type="NCBI Taxonomy" id="92487"/>
    <lineage>
        <taxon>Bacteria</taxon>
        <taxon>Pseudomonadati</taxon>
        <taxon>Pseudomonadota</taxon>
        <taxon>Gammaproteobacteria</taxon>
        <taxon>Thiotrichales</taxon>
        <taxon>Thiotrichaceae</taxon>
        <taxon>Thiothrix</taxon>
    </lineage>
</organism>
<evidence type="ECO:0000256" key="3">
    <source>
        <dbReference type="ARBA" id="ARBA00013109"/>
    </source>
</evidence>
<dbReference type="InterPro" id="IPR039793">
    <property type="entry name" value="UROS/Hem4"/>
</dbReference>
<dbReference type="InterPro" id="IPR036108">
    <property type="entry name" value="4pyrrol_syn_uPrphyn_synt_sf"/>
</dbReference>
<comment type="pathway">
    <text evidence="1 9">Porphyrin-containing compound metabolism; protoporphyrin-IX biosynthesis; coproporphyrinogen-III from 5-aminolevulinate: step 3/4.</text>
</comment>
<evidence type="ECO:0000256" key="8">
    <source>
        <dbReference type="ARBA" id="ARBA00048617"/>
    </source>
</evidence>
<keyword evidence="4 9" id="KW-0456">Lyase</keyword>
<dbReference type="GO" id="GO:0006782">
    <property type="term" value="P:protoporphyrinogen IX biosynthetic process"/>
    <property type="evidence" value="ECO:0007669"/>
    <property type="project" value="UniProtKB-UniRule"/>
</dbReference>
<keyword evidence="5 9" id="KW-0627">Porphyrin biosynthesis</keyword>
<dbReference type="SUPFAM" id="SSF69618">
    <property type="entry name" value="HemD-like"/>
    <property type="match status" value="1"/>
</dbReference>
<dbReference type="EMBL" id="FUYB01000008">
    <property type="protein sequence ID" value="SKA79395.1"/>
    <property type="molecule type" value="Genomic_DNA"/>
</dbReference>
<evidence type="ECO:0000256" key="4">
    <source>
        <dbReference type="ARBA" id="ARBA00023239"/>
    </source>
</evidence>
<dbReference type="GO" id="GO:0004852">
    <property type="term" value="F:uroporphyrinogen-III synthase activity"/>
    <property type="evidence" value="ECO:0007669"/>
    <property type="project" value="UniProtKB-UniRule"/>
</dbReference>
<dbReference type="AlphaFoldDB" id="A0A1T4WR99"/>
<evidence type="ECO:0000256" key="5">
    <source>
        <dbReference type="ARBA" id="ARBA00023244"/>
    </source>
</evidence>
<dbReference type="PANTHER" id="PTHR38042">
    <property type="entry name" value="UROPORPHYRINOGEN-III SYNTHASE, CHLOROPLASTIC"/>
    <property type="match status" value="1"/>
</dbReference>
<name>A0A1T4WR99_9GAMM</name>
<protein>
    <recommendedName>
        <fullName evidence="7 9">Uroporphyrinogen-III synthase</fullName>
        <ecNumber evidence="3 9">4.2.1.75</ecNumber>
    </recommendedName>
</protein>
<dbReference type="Proteomes" id="UP000190460">
    <property type="component" value="Unassembled WGS sequence"/>
</dbReference>
<dbReference type="Gene3D" id="3.40.50.10090">
    <property type="match status" value="2"/>
</dbReference>
<comment type="catalytic activity">
    <reaction evidence="8 9">
        <text>hydroxymethylbilane = uroporphyrinogen III + H2O</text>
        <dbReference type="Rhea" id="RHEA:18965"/>
        <dbReference type="ChEBI" id="CHEBI:15377"/>
        <dbReference type="ChEBI" id="CHEBI:57308"/>
        <dbReference type="ChEBI" id="CHEBI:57845"/>
        <dbReference type="EC" id="4.2.1.75"/>
    </reaction>
</comment>
<comment type="similarity">
    <text evidence="2 9">Belongs to the uroporphyrinogen-III synthase family.</text>
</comment>
<dbReference type="GO" id="GO:0006780">
    <property type="term" value="P:uroporphyrinogen III biosynthetic process"/>
    <property type="evidence" value="ECO:0007669"/>
    <property type="project" value="UniProtKB-UniRule"/>
</dbReference>
<dbReference type="PANTHER" id="PTHR38042:SF1">
    <property type="entry name" value="UROPORPHYRINOGEN-III SYNTHASE, CHLOROPLASTIC"/>
    <property type="match status" value="1"/>
</dbReference>
<keyword evidence="12" id="KW-1185">Reference proteome</keyword>
<accession>A0A1T4WR99</accession>
<dbReference type="STRING" id="92487.SAMN02745130_01986"/>
<evidence type="ECO:0000313" key="11">
    <source>
        <dbReference type="EMBL" id="SKA79395.1"/>
    </source>
</evidence>
<dbReference type="OrthoDB" id="9787650at2"/>
<dbReference type="UniPathway" id="UPA00251">
    <property type="reaction ID" value="UER00320"/>
</dbReference>
<dbReference type="EC" id="4.2.1.75" evidence="3 9"/>
<evidence type="ECO:0000256" key="9">
    <source>
        <dbReference type="RuleBase" id="RU366031"/>
    </source>
</evidence>
<evidence type="ECO:0000256" key="1">
    <source>
        <dbReference type="ARBA" id="ARBA00004772"/>
    </source>
</evidence>
<evidence type="ECO:0000259" key="10">
    <source>
        <dbReference type="Pfam" id="PF02602"/>
    </source>
</evidence>
<dbReference type="RefSeq" id="WP_078922454.1">
    <property type="nucleotide sequence ID" value="NZ_FUYB01000008.1"/>
</dbReference>
<dbReference type="CDD" id="cd06578">
    <property type="entry name" value="HemD"/>
    <property type="match status" value="1"/>
</dbReference>